<feature type="region of interest" description="Disordered" evidence="1">
    <location>
        <begin position="217"/>
        <end position="365"/>
    </location>
</feature>
<dbReference type="AlphaFoldDB" id="A0ABC9G764"/>
<feature type="region of interest" description="Disordered" evidence="1">
    <location>
        <begin position="110"/>
        <end position="133"/>
    </location>
</feature>
<reference evidence="2" key="1">
    <citation type="submission" date="2024-10" db="EMBL/GenBank/DDBJ databases">
        <authorList>
            <person name="Ryan C."/>
        </authorList>
    </citation>
    <scope>NUCLEOTIDE SEQUENCE [LARGE SCALE GENOMIC DNA]</scope>
</reference>
<feature type="compositionally biased region" description="Basic and acidic residues" evidence="1">
    <location>
        <begin position="349"/>
        <end position="365"/>
    </location>
</feature>
<dbReference type="EMBL" id="OZ075118">
    <property type="protein sequence ID" value="CAL5088995.1"/>
    <property type="molecule type" value="Genomic_DNA"/>
</dbReference>
<name>A0ABC9G764_9POAL</name>
<accession>A0ABC9G764</accession>
<gene>
    <name evidence="2" type="ORF">URODEC1_LOCUS113110</name>
</gene>
<organism evidence="2 3">
    <name type="scientific">Urochloa decumbens</name>
    <dbReference type="NCBI Taxonomy" id="240449"/>
    <lineage>
        <taxon>Eukaryota</taxon>
        <taxon>Viridiplantae</taxon>
        <taxon>Streptophyta</taxon>
        <taxon>Embryophyta</taxon>
        <taxon>Tracheophyta</taxon>
        <taxon>Spermatophyta</taxon>
        <taxon>Magnoliopsida</taxon>
        <taxon>Liliopsida</taxon>
        <taxon>Poales</taxon>
        <taxon>Poaceae</taxon>
        <taxon>PACMAD clade</taxon>
        <taxon>Panicoideae</taxon>
        <taxon>Panicodae</taxon>
        <taxon>Paniceae</taxon>
        <taxon>Melinidinae</taxon>
        <taxon>Urochloa</taxon>
    </lineage>
</organism>
<sequence>MGNCPPLPCPSPCPDLSFQEICANNNCHGCCIFHCSNPGVQAEEPVPAWDSPPAQTRQFPHFPPPQPGSAREVVGGGMARDVVPAIGYRSWAPSPWCAEPGLVATVATEHDTNDSHGVTPPPPPHAPRNGDRPVPWLAEPGLLAAETAVAPGNDGRGVPRWPPPPSVCIASGSAETRNRGQPAAQPARRAESCLAETWAATGRDAGALAADMPLAAPPGVPRHGRDRRWAPPPPPPRTEPCGSSAVTGAMAGRDESRAGVALARDPGQPVRSPRRAVSGLAETWATVSRDASAAAESGQVQDTSMRRDTWSPVHNKLPASRSRDPQQGQLPPSPSSSSLSAAGRLSPAESRRRLATRHDVGTRSQ</sequence>
<keyword evidence="3" id="KW-1185">Reference proteome</keyword>
<feature type="compositionally biased region" description="Low complexity" evidence="1">
    <location>
        <begin position="325"/>
        <end position="348"/>
    </location>
</feature>
<dbReference type="Proteomes" id="UP001497457">
    <property type="component" value="Chromosome 8b"/>
</dbReference>
<protein>
    <submittedName>
        <fullName evidence="2">Uncharacterized protein</fullName>
    </submittedName>
</protein>
<evidence type="ECO:0000256" key="1">
    <source>
        <dbReference type="SAM" id="MobiDB-lite"/>
    </source>
</evidence>
<evidence type="ECO:0000313" key="3">
    <source>
        <dbReference type="Proteomes" id="UP001497457"/>
    </source>
</evidence>
<proteinExistence type="predicted"/>
<evidence type="ECO:0000313" key="2">
    <source>
        <dbReference type="EMBL" id="CAL5088995.1"/>
    </source>
</evidence>